<feature type="region of interest" description="Disordered" evidence="3">
    <location>
        <begin position="130"/>
        <end position="150"/>
    </location>
</feature>
<dbReference type="Gene3D" id="2.60.40.10">
    <property type="entry name" value="Immunoglobulins"/>
    <property type="match status" value="1"/>
</dbReference>
<dbReference type="PANTHER" id="PTHR23268">
    <property type="entry name" value="T-CELL RECEPTOR BETA CHAIN"/>
    <property type="match status" value="1"/>
</dbReference>
<reference evidence="5" key="2">
    <citation type="submission" date="2021-03" db="UniProtKB">
        <authorList>
            <consortium name="Ensembl"/>
        </authorList>
    </citation>
    <scope>IDENTIFICATION</scope>
</reference>
<sequence length="150" mass="16744">NHHVPNTELGLLSADYCCPPGFPQKAVITQEPRSIITGTGSAALMRCEQETTDYDNMYWYQNQEGQGLRLISSQLRGYSATYEEGYRTGFHVNRTARDKISFLEIQVPKRQDQGVYLPPPLTVPPRLCHTQAPPSLTVPPPTVSHTAPPH</sequence>
<reference evidence="5" key="1">
    <citation type="journal article" date="2010" name="Science">
        <title>The genome of the Western clawed frog Xenopus tropicalis.</title>
        <authorList>
            <person name="Hellsten U."/>
            <person name="Harland R.M."/>
            <person name="Gilchrist M.J."/>
            <person name="Hendrix D."/>
            <person name="Jurka J."/>
            <person name="Kapitonov V."/>
            <person name="Ovcharenko I."/>
            <person name="Putnam N.H."/>
            <person name="Shu S."/>
            <person name="Taher L."/>
            <person name="Blitz I.L."/>
            <person name="Blumberg B."/>
            <person name="Dichmann D.S."/>
            <person name="Dubchak I."/>
            <person name="Amaya E."/>
            <person name="Detter J.C."/>
            <person name="Fletcher R."/>
            <person name="Gerhard D.S."/>
            <person name="Goodstein D."/>
            <person name="Graves T."/>
            <person name="Grigoriev I.V."/>
            <person name="Grimwood J."/>
            <person name="Kawashima T."/>
            <person name="Lindquist E."/>
            <person name="Lucas S.M."/>
            <person name="Mead P.E."/>
            <person name="Mitros T."/>
            <person name="Ogino H."/>
            <person name="Ohta Y."/>
            <person name="Poliakov A.V."/>
            <person name="Pollet N."/>
            <person name="Robert J."/>
            <person name="Salamov A."/>
            <person name="Sater A.K."/>
            <person name="Schmutz J."/>
            <person name="Terry A."/>
            <person name="Vize P.D."/>
            <person name="Warren W.C."/>
            <person name="Wells D."/>
            <person name="Wills A."/>
            <person name="Wilson R.K."/>
            <person name="Zimmerman L.B."/>
            <person name="Zorn A.M."/>
            <person name="Grainger R."/>
            <person name="Grammer T."/>
            <person name="Khokha M.K."/>
            <person name="Richardson P.M."/>
            <person name="Rokhsar D.S."/>
        </authorList>
    </citation>
    <scope>NUCLEOTIDE SEQUENCE [LARGE SCALE GENOMIC DNA]</scope>
    <source>
        <strain evidence="5">Nigerian</strain>
    </source>
</reference>
<keyword evidence="1" id="KW-0732">Signal</keyword>
<evidence type="ECO:0000256" key="1">
    <source>
        <dbReference type="ARBA" id="ARBA00022729"/>
    </source>
</evidence>
<evidence type="ECO:0000259" key="4">
    <source>
        <dbReference type="Pfam" id="PF07686"/>
    </source>
</evidence>
<proteinExistence type="predicted"/>
<dbReference type="Ensembl" id="ENSXETT00000118853">
    <property type="protein sequence ID" value="ENSXETP00000111034"/>
    <property type="gene ID" value="ENSXETG00000046201"/>
</dbReference>
<dbReference type="InterPro" id="IPR036179">
    <property type="entry name" value="Ig-like_dom_sf"/>
</dbReference>
<dbReference type="Pfam" id="PF07686">
    <property type="entry name" value="V-set"/>
    <property type="match status" value="1"/>
</dbReference>
<dbReference type="InParanoid" id="A0A803JSQ7"/>
<evidence type="ECO:0000256" key="3">
    <source>
        <dbReference type="SAM" id="MobiDB-lite"/>
    </source>
</evidence>
<dbReference type="InterPro" id="IPR013106">
    <property type="entry name" value="Ig_V-set"/>
</dbReference>
<dbReference type="AlphaFoldDB" id="A0A803JSQ7"/>
<feature type="compositionally biased region" description="Pro residues" evidence="3">
    <location>
        <begin position="136"/>
        <end position="150"/>
    </location>
</feature>
<name>A0A803JSQ7_XENTR</name>
<protein>
    <recommendedName>
        <fullName evidence="4">Immunoglobulin V-set domain-containing protein</fullName>
    </recommendedName>
</protein>
<organism evidence="5">
    <name type="scientific">Xenopus tropicalis</name>
    <name type="common">Western clawed frog</name>
    <name type="synonym">Silurana tropicalis</name>
    <dbReference type="NCBI Taxonomy" id="8364"/>
    <lineage>
        <taxon>Eukaryota</taxon>
        <taxon>Metazoa</taxon>
        <taxon>Chordata</taxon>
        <taxon>Craniata</taxon>
        <taxon>Vertebrata</taxon>
        <taxon>Euteleostomi</taxon>
        <taxon>Amphibia</taxon>
        <taxon>Batrachia</taxon>
        <taxon>Anura</taxon>
        <taxon>Pipoidea</taxon>
        <taxon>Pipidae</taxon>
        <taxon>Xenopodinae</taxon>
        <taxon>Xenopus</taxon>
        <taxon>Silurana</taxon>
    </lineage>
</organism>
<dbReference type="PANTHER" id="PTHR23268:SF117">
    <property type="entry name" value="T CELL RECEPTOR BETA VARIABLE 29-1"/>
    <property type="match status" value="1"/>
</dbReference>
<dbReference type="SUPFAM" id="SSF48726">
    <property type="entry name" value="Immunoglobulin"/>
    <property type="match status" value="1"/>
</dbReference>
<keyword evidence="2" id="KW-0391">Immunity</keyword>
<dbReference type="InterPro" id="IPR013783">
    <property type="entry name" value="Ig-like_fold"/>
</dbReference>
<evidence type="ECO:0000313" key="5">
    <source>
        <dbReference type="Ensembl" id="ENSXETP00000111034"/>
    </source>
</evidence>
<evidence type="ECO:0000256" key="2">
    <source>
        <dbReference type="ARBA" id="ARBA00022859"/>
    </source>
</evidence>
<accession>A0A803JSQ7</accession>
<dbReference type="GO" id="GO:0002376">
    <property type="term" value="P:immune system process"/>
    <property type="evidence" value="ECO:0007669"/>
    <property type="project" value="UniProtKB-KW"/>
</dbReference>
<dbReference type="InterPro" id="IPR050413">
    <property type="entry name" value="TCR_beta_variable"/>
</dbReference>
<feature type="domain" description="Immunoglobulin V-set" evidence="4">
    <location>
        <begin position="30"/>
        <end position="116"/>
    </location>
</feature>